<dbReference type="EMBL" id="KB908866">
    <property type="protein sequence ID" value="EOA81385.1"/>
    <property type="molecule type" value="Genomic_DNA"/>
</dbReference>
<dbReference type="GeneID" id="19403987"/>
<dbReference type="RefSeq" id="XP_008030660.1">
    <property type="nucleotide sequence ID" value="XM_008032469.1"/>
</dbReference>
<evidence type="ECO:0000313" key="2">
    <source>
        <dbReference type="Proteomes" id="UP000016935"/>
    </source>
</evidence>
<gene>
    <name evidence="1" type="ORF">SETTUDRAFT_35226</name>
</gene>
<accession>R0I735</accession>
<proteinExistence type="predicted"/>
<organism evidence="1 2">
    <name type="scientific">Exserohilum turcicum (strain 28A)</name>
    <name type="common">Northern leaf blight fungus</name>
    <name type="synonym">Setosphaeria turcica</name>
    <dbReference type="NCBI Taxonomy" id="671987"/>
    <lineage>
        <taxon>Eukaryota</taxon>
        <taxon>Fungi</taxon>
        <taxon>Dikarya</taxon>
        <taxon>Ascomycota</taxon>
        <taxon>Pezizomycotina</taxon>
        <taxon>Dothideomycetes</taxon>
        <taxon>Pleosporomycetidae</taxon>
        <taxon>Pleosporales</taxon>
        <taxon>Pleosporineae</taxon>
        <taxon>Pleosporaceae</taxon>
        <taxon>Exserohilum</taxon>
    </lineage>
</organism>
<dbReference type="Proteomes" id="UP000016935">
    <property type="component" value="Unassembled WGS sequence"/>
</dbReference>
<dbReference type="AlphaFoldDB" id="R0I735"/>
<keyword evidence="2" id="KW-1185">Reference proteome</keyword>
<protein>
    <submittedName>
        <fullName evidence="1">Uncharacterized protein</fullName>
    </submittedName>
</protein>
<dbReference type="HOGENOM" id="CLU_1541059_0_0_1"/>
<name>R0I735_EXST2</name>
<reference evidence="1 2" key="2">
    <citation type="journal article" date="2013" name="PLoS Genet.">
        <title>Comparative genome structure, secondary metabolite, and effector coding capacity across Cochliobolus pathogens.</title>
        <authorList>
            <person name="Condon B.J."/>
            <person name="Leng Y."/>
            <person name="Wu D."/>
            <person name="Bushley K.E."/>
            <person name="Ohm R.A."/>
            <person name="Otillar R."/>
            <person name="Martin J."/>
            <person name="Schackwitz W."/>
            <person name="Grimwood J."/>
            <person name="MohdZainudin N."/>
            <person name="Xue C."/>
            <person name="Wang R."/>
            <person name="Manning V.A."/>
            <person name="Dhillon B."/>
            <person name="Tu Z.J."/>
            <person name="Steffenson B.J."/>
            <person name="Salamov A."/>
            <person name="Sun H."/>
            <person name="Lowry S."/>
            <person name="LaButti K."/>
            <person name="Han J."/>
            <person name="Copeland A."/>
            <person name="Lindquist E."/>
            <person name="Barry K."/>
            <person name="Schmutz J."/>
            <person name="Baker S.E."/>
            <person name="Ciuffetti L.M."/>
            <person name="Grigoriev I.V."/>
            <person name="Zhong S."/>
            <person name="Turgeon B.G."/>
        </authorList>
    </citation>
    <scope>NUCLEOTIDE SEQUENCE [LARGE SCALE GENOMIC DNA]</scope>
    <source>
        <strain evidence="2">28A</strain>
    </source>
</reference>
<evidence type="ECO:0000313" key="1">
    <source>
        <dbReference type="EMBL" id="EOA81385.1"/>
    </source>
</evidence>
<reference evidence="1 2" key="1">
    <citation type="journal article" date="2012" name="PLoS Pathog.">
        <title>Diverse lifestyles and strategies of plant pathogenesis encoded in the genomes of eighteen Dothideomycetes fungi.</title>
        <authorList>
            <person name="Ohm R.A."/>
            <person name="Feau N."/>
            <person name="Henrissat B."/>
            <person name="Schoch C.L."/>
            <person name="Horwitz B.A."/>
            <person name="Barry K.W."/>
            <person name="Condon B.J."/>
            <person name="Copeland A.C."/>
            <person name="Dhillon B."/>
            <person name="Glaser F."/>
            <person name="Hesse C.N."/>
            <person name="Kosti I."/>
            <person name="LaButti K."/>
            <person name="Lindquist E.A."/>
            <person name="Lucas S."/>
            <person name="Salamov A.A."/>
            <person name="Bradshaw R.E."/>
            <person name="Ciuffetti L."/>
            <person name="Hamelin R.C."/>
            <person name="Kema G.H.J."/>
            <person name="Lawrence C."/>
            <person name="Scott J.A."/>
            <person name="Spatafora J.W."/>
            <person name="Turgeon B.G."/>
            <person name="de Wit P.J.G.M."/>
            <person name="Zhong S."/>
            <person name="Goodwin S.B."/>
            <person name="Grigoriev I.V."/>
        </authorList>
    </citation>
    <scope>NUCLEOTIDE SEQUENCE [LARGE SCALE GENOMIC DNA]</scope>
    <source>
        <strain evidence="2">28A</strain>
    </source>
</reference>
<sequence>MTIPTLIARPDQSPHAEVKSYGSGQLSRPVKQSELEHPGHEANELASLSTRSIDRSWQLYIAAVFGSLARAANLVNSFTNPITYELSVPALNQLLGQVNHHLTRRLTLQVRFIAIFIAIRHFNRCLNRNFCRNRNICVCSKARSITNGSTILTTMLITKVECFRKSSGEVISTR</sequence>